<feature type="coiled-coil region" evidence="6">
    <location>
        <begin position="1351"/>
        <end position="1417"/>
    </location>
</feature>
<dbReference type="InterPro" id="IPR019821">
    <property type="entry name" value="Kinesin_motor_CS"/>
</dbReference>
<keyword evidence="10" id="KW-1185">Reference proteome</keyword>
<evidence type="ECO:0000256" key="3">
    <source>
        <dbReference type="ARBA" id="ARBA00023054"/>
    </source>
</evidence>
<gene>
    <name evidence="9" type="ORF">AYI69_g11128</name>
</gene>
<dbReference type="GO" id="GO:0007018">
    <property type="term" value="P:microtubule-based movement"/>
    <property type="evidence" value="ECO:0007669"/>
    <property type="project" value="InterPro"/>
</dbReference>
<dbReference type="Proteomes" id="UP000187429">
    <property type="component" value="Unassembled WGS sequence"/>
</dbReference>
<evidence type="ECO:0000256" key="1">
    <source>
        <dbReference type="ARBA" id="ARBA00022741"/>
    </source>
</evidence>
<proteinExistence type="inferred from homology"/>
<dbReference type="OrthoDB" id="3176171at2759"/>
<dbReference type="PRINTS" id="PR00380">
    <property type="entry name" value="KINESINHEAVY"/>
</dbReference>
<dbReference type="PROSITE" id="PS50067">
    <property type="entry name" value="KINESIN_MOTOR_2"/>
    <property type="match status" value="1"/>
</dbReference>
<dbReference type="EMBL" id="LSSM01007432">
    <property type="protein sequence ID" value="OMJ08289.1"/>
    <property type="molecule type" value="Genomic_DNA"/>
</dbReference>
<feature type="domain" description="Kinesin motor" evidence="8">
    <location>
        <begin position="4"/>
        <end position="296"/>
    </location>
</feature>
<feature type="coiled-coil region" evidence="6">
    <location>
        <begin position="1468"/>
        <end position="1495"/>
    </location>
</feature>
<dbReference type="InterPro" id="IPR036961">
    <property type="entry name" value="Kinesin_motor_dom_sf"/>
</dbReference>
<feature type="binding site" evidence="5">
    <location>
        <begin position="94"/>
        <end position="101"/>
    </location>
    <ligand>
        <name>ATP</name>
        <dbReference type="ChEBI" id="CHEBI:30616"/>
    </ligand>
</feature>
<dbReference type="PANTHER" id="PTHR47968">
    <property type="entry name" value="CENTROMERE PROTEIN E"/>
    <property type="match status" value="1"/>
</dbReference>
<evidence type="ECO:0000259" key="8">
    <source>
        <dbReference type="PROSITE" id="PS50067"/>
    </source>
</evidence>
<dbReference type="GO" id="GO:0008017">
    <property type="term" value="F:microtubule binding"/>
    <property type="evidence" value="ECO:0007669"/>
    <property type="project" value="InterPro"/>
</dbReference>
<feature type="compositionally biased region" description="Low complexity" evidence="7">
    <location>
        <begin position="2439"/>
        <end position="2449"/>
    </location>
</feature>
<feature type="coiled-coil region" evidence="6">
    <location>
        <begin position="337"/>
        <end position="424"/>
    </location>
</feature>
<feature type="coiled-coil region" evidence="6">
    <location>
        <begin position="2233"/>
        <end position="2288"/>
    </location>
</feature>
<evidence type="ECO:0000313" key="10">
    <source>
        <dbReference type="Proteomes" id="UP000187429"/>
    </source>
</evidence>
<evidence type="ECO:0000256" key="6">
    <source>
        <dbReference type="SAM" id="Coils"/>
    </source>
</evidence>
<keyword evidence="1 5" id="KW-0547">Nucleotide-binding</keyword>
<keyword evidence="4 5" id="KW-0505">Motor protein</keyword>
<dbReference type="Gene3D" id="3.40.850.10">
    <property type="entry name" value="Kinesin motor domain"/>
    <property type="match status" value="1"/>
</dbReference>
<feature type="region of interest" description="Disordered" evidence="7">
    <location>
        <begin position="2318"/>
        <end position="2341"/>
    </location>
</feature>
<sequence>MKDQINVVIRVRPLNDRELSSIDQDGNRHNTWAVNGNSISQKINTENRSGTGLVYTFDQIYDMNVKTEDIYDGAVKDIIDSTMNGINGTVFAYGQTSSGKTYTMYGDTKIPGLISIAVKKVFEHIRDNKNRQFLVRVSYLEIYNEIISDLLDPSKKNLKIGENLEKDVFVKDSTEQIVLGPQEVFSLLSKGEGNRHIGCTNMNERSSRAHTIFRMVIESGDTIADQDKYNKRLSESINDGNVFAGSVKISTLSFVDLAGSERVGHTGAEGARLREGAHINKSLLALGTVIGRLSENGVNSRAKTITNMPEVNEELRGEALLRRLKKVQLLEKEVAEMQRMVSLKDDKTEENKKLEAELKSYETLIFDLKNQNSNLKIEIDNISNSSRPIVDTRNFNMQTENYELESHMNEINILKKQINTLAGDNSKNSSIIAGLVNDKATLINEKTNLIVGISELESKYKFIEKSFTEKMENLTQELTTSKCKINENNLRYEKEKVDLSTNLNETRNLLNNERMKSTEIELKYKDELNLKDKTINQLESNNKIAEIKLISLSESLKSQTLSFENERSSLVEQIIELKSKLEEKNEEIDKIKNHSKYEIDSIKSTMKNSEAKFLERVSLLEEKNTYLENEIKERENDINEIQSKFSSSQNNLAETSLEIIDLKKEFEAERIKLLEGLYLKKLDYDDLAKKNKQVVEEFEKQSQDYRLKNEKLQVDLENNSKEFETIKLNLESNVSISEKKLIESEAKIFGHLEKSKSLSLEIEKLKSDFEEEKSRMTSEYDLKVENLCKKNDDLTRLINEKAQKIDYLSQNLTETNKNYEEVIKSKDNEISVLKNNMLQQTNLINSLESNFSQSNNKIEMLTNDLKLQKIKFEQDTSNIKENFNKERSEIYTKLEEEKLKLLEKDSKIQSLILELQKSQDLLDKEIDNKRLLEIDRKNITSNSEELKSKISQSEFNLKVSVNKIDQLSSELEKKISEFSAEKHDLLNKLEASNSEFSIAKLHLENMLDEKNKDVSSLKDALNSLQSNFDKNEQEFSEKESKLLISIQDLARSNSDLESSLKSSSDEIVSLNHQIETIEAQKKSETSSIIDDFESQLSRKEKDIDNIYSELEIAKKDCKIYLEELKSEKNSYNSASIEIENLKFEVLTLESDINKYKQLEESLLQEIDLNKGMASKEIESGKTQIDNLKKSIKEIESKKLQEFNELTSEISILKESLSDTKFEIVKLHDKLKEKNDTIEDLRTKEKELIAQHNLNTESINSTNTEYMNQLENKISLLTKNISDLNSDLSNSKQACIDLDEKYKLDTYSLKAEINQQKEDIDTKEKSILNLETCLSDLKQSTIETNIENEKIIKNLTMQKDSFELKLKESNLKVDLLEDEANTKEKDFNIKISDFELHMSEKNEEINRLHSKIHSLEKDLDTKVIESDTLVNSIKESNDSLVSELKINIERMNESNRSKSCLIEDNLLNIKNLTSELREKETLLKNTICELEDLRKHQLAAQDKICDLEERQKLILIEKNESQTILSKRDEVLADLQVKIQTLEENLHKSNEDFNESDNQKQKAIQVLEQTNKEKLLLTEMLEKTKCTMVELTEVKNLEIEKLQKELNSLNESVIPSMISVHSTKILELNELIETITSELKIKNDNVFELEESVSKLNQSCNEQRDEILKLTTKAEDILGKSQTEITSLEKDHESKISELELKVAEKTQLVSEVEKNIAELSNEYENYQKKYDVDLNNVKSSFLENENNLNQIIADLNQKLSESEKKIIDLTEIEKKMRENLDSQKEMISEMNEKIKVYINSEIKINETISNQEKEIENFIKARNELYQTIDKLESKIVKLESSIEENSKVENELNKIIIEHQIKLTEFESKAEESFKNEKKLNLEVLDNLKTIEDYLSTIEKKNEEIRAAQSKLDEINSLLEEKGHEVLRLNELYKICQLEIGSKDDLINSLMKENDFKNSISKNFSFLFFEIFNQAQHSLKNFAQQSSIEIRLSTTDNSELKKLFSSASSIFDKAIILENGSTLKNLTSESDKKSFFNSISVIKEKSINLVDDLLLVLESAISKIVTAESEICDNKSKLESFEKNSALMHSEISNLKEASKKGKLLETELQKSIQFSQKELLRVKESYEELKSEKESEKLMHKSEMERKKNSYDKMVNVIRKSSESQNIYLKSVVDSLNLKIANSMIESQELTFENNSLKVKISQLEDHSNIFAINVSSKSEMDDKSTNNREIISYKLQIESLNLQISELSNELKKQIHLNSAEASKLQKIKAELVEAISERDMLSNSVHFEHSRKSDDINKKDEPLKSVKENQYNYSYIPSNNTNLTKNQAKKSLEDDSEEYEFNKRAKIAKDSRNESLKKSSKKIPISSSKKISEGSLPSKRRIRGIIDNNENDIKAEISNIDTVNPLKSALKKTKFPSEKLDEKINEQSDEKSLDNSGSSQNNSQSVRRKRGTGGDDFKPECSQQ</sequence>
<feature type="compositionally biased region" description="Polar residues" evidence="7">
    <location>
        <begin position="2318"/>
        <end position="2330"/>
    </location>
</feature>
<feature type="coiled-coil region" evidence="6">
    <location>
        <begin position="1524"/>
        <end position="1558"/>
    </location>
</feature>
<feature type="compositionally biased region" description="Low complexity" evidence="7">
    <location>
        <begin position="2366"/>
        <end position="2380"/>
    </location>
</feature>
<dbReference type="InterPro" id="IPR001752">
    <property type="entry name" value="Kinesin_motor_dom"/>
</dbReference>
<keyword evidence="3 6" id="KW-0175">Coiled coil</keyword>
<comment type="caution">
    <text evidence="9">The sequence shown here is derived from an EMBL/GenBank/DDBJ whole genome shotgun (WGS) entry which is preliminary data.</text>
</comment>
<dbReference type="GO" id="GO:0000278">
    <property type="term" value="P:mitotic cell cycle"/>
    <property type="evidence" value="ECO:0007669"/>
    <property type="project" value="TreeGrafter"/>
</dbReference>
<organism evidence="9 10">
    <name type="scientific">Smittium culicis</name>
    <dbReference type="NCBI Taxonomy" id="133412"/>
    <lineage>
        <taxon>Eukaryota</taxon>
        <taxon>Fungi</taxon>
        <taxon>Fungi incertae sedis</taxon>
        <taxon>Zoopagomycota</taxon>
        <taxon>Kickxellomycotina</taxon>
        <taxon>Harpellomycetes</taxon>
        <taxon>Harpellales</taxon>
        <taxon>Legeriomycetaceae</taxon>
        <taxon>Smittium</taxon>
    </lineage>
</organism>
<evidence type="ECO:0000313" key="9">
    <source>
        <dbReference type="EMBL" id="OMJ08289.1"/>
    </source>
</evidence>
<dbReference type="PROSITE" id="PS00411">
    <property type="entry name" value="KINESIN_MOTOR_1"/>
    <property type="match status" value="1"/>
</dbReference>
<feature type="compositionally biased region" description="Basic and acidic residues" evidence="7">
    <location>
        <begin position="2456"/>
        <end position="2468"/>
    </location>
</feature>
<evidence type="ECO:0000256" key="2">
    <source>
        <dbReference type="ARBA" id="ARBA00022840"/>
    </source>
</evidence>
<protein>
    <submittedName>
        <fullName evidence="9">Kinesin-related protein 4</fullName>
    </submittedName>
</protein>
<keyword evidence="2 5" id="KW-0067">ATP-binding</keyword>
<evidence type="ECO:0000256" key="4">
    <source>
        <dbReference type="ARBA" id="ARBA00023175"/>
    </source>
</evidence>
<dbReference type="Pfam" id="PF00225">
    <property type="entry name" value="Kinesin"/>
    <property type="match status" value="1"/>
</dbReference>
<dbReference type="PANTHER" id="PTHR47968:SF75">
    <property type="entry name" value="CENTROMERE-ASSOCIATED PROTEIN E"/>
    <property type="match status" value="1"/>
</dbReference>
<name>A0A1R1X0Z1_9FUNG</name>
<feature type="region of interest" description="Disordered" evidence="7">
    <location>
        <begin position="2406"/>
        <end position="2468"/>
    </location>
</feature>
<comment type="similarity">
    <text evidence="5">Belongs to the TRAFAC class myosin-kinesin ATPase superfamily. Kinesin family.</text>
</comment>
<evidence type="ECO:0000256" key="7">
    <source>
        <dbReference type="SAM" id="MobiDB-lite"/>
    </source>
</evidence>
<feature type="coiled-coil region" evidence="6">
    <location>
        <begin position="1892"/>
        <end position="1926"/>
    </location>
</feature>
<feature type="coiled-coil region" evidence="6">
    <location>
        <begin position="755"/>
        <end position="864"/>
    </location>
</feature>
<accession>A0A1R1X0Z1</accession>
<reference evidence="10" key="1">
    <citation type="submission" date="2017-01" db="EMBL/GenBank/DDBJ databases">
        <authorList>
            <person name="Wang Y."/>
            <person name="White M."/>
            <person name="Kvist S."/>
            <person name="Moncalvo J.-M."/>
        </authorList>
    </citation>
    <scope>NUCLEOTIDE SEQUENCE [LARGE SCALE GENOMIC DNA]</scope>
    <source>
        <strain evidence="10">ID-206-W2</strain>
    </source>
</reference>
<dbReference type="SMART" id="SM00129">
    <property type="entry name" value="KISc"/>
    <property type="match status" value="1"/>
</dbReference>
<dbReference type="GO" id="GO:0005524">
    <property type="term" value="F:ATP binding"/>
    <property type="evidence" value="ECO:0007669"/>
    <property type="project" value="UniProtKB-UniRule"/>
</dbReference>
<feature type="compositionally biased region" description="Basic and acidic residues" evidence="7">
    <location>
        <begin position="2419"/>
        <end position="2437"/>
    </location>
</feature>
<dbReference type="GO" id="GO:0005874">
    <property type="term" value="C:microtubule"/>
    <property type="evidence" value="ECO:0007669"/>
    <property type="project" value="TreeGrafter"/>
</dbReference>
<dbReference type="GO" id="GO:0003777">
    <property type="term" value="F:microtubule motor activity"/>
    <property type="evidence" value="ECO:0007669"/>
    <property type="project" value="InterPro"/>
</dbReference>
<dbReference type="InterPro" id="IPR027640">
    <property type="entry name" value="Kinesin-like_fam"/>
</dbReference>
<feature type="coiled-coil region" evidence="6">
    <location>
        <begin position="968"/>
        <end position="1286"/>
    </location>
</feature>
<evidence type="ECO:0000256" key="5">
    <source>
        <dbReference type="PROSITE-ProRule" id="PRU00283"/>
    </source>
</evidence>
<feature type="coiled-coil region" evidence="6">
    <location>
        <begin position="535"/>
        <end position="644"/>
    </location>
</feature>
<dbReference type="InterPro" id="IPR027417">
    <property type="entry name" value="P-loop_NTPase"/>
</dbReference>
<dbReference type="SUPFAM" id="SSF52540">
    <property type="entry name" value="P-loop containing nucleoside triphosphate hydrolases"/>
    <property type="match status" value="1"/>
</dbReference>
<feature type="coiled-coil region" evidence="6">
    <location>
        <begin position="1645"/>
        <end position="1859"/>
    </location>
</feature>
<feature type="region of interest" description="Disordered" evidence="7">
    <location>
        <begin position="2353"/>
        <end position="2380"/>
    </location>
</feature>